<evidence type="ECO:0000256" key="2">
    <source>
        <dbReference type="ARBA" id="ARBA00022630"/>
    </source>
</evidence>
<comment type="caution">
    <text evidence="6">The sequence shown here is derived from an EMBL/GenBank/DDBJ whole genome shotgun (WGS) entry which is preliminary data.</text>
</comment>
<name>A0A6P2CA10_9ACTN</name>
<keyword evidence="4" id="KW-0560">Oxidoreductase</keyword>
<dbReference type="SUPFAM" id="SSF55103">
    <property type="entry name" value="FAD-linked oxidases, C-terminal domain"/>
    <property type="match status" value="1"/>
</dbReference>
<gene>
    <name evidence="6" type="ORF">EAS64_01060</name>
</gene>
<dbReference type="InterPro" id="IPR016169">
    <property type="entry name" value="FAD-bd_PCMH_sub2"/>
</dbReference>
<protein>
    <submittedName>
        <fullName evidence="6">FAD-binding oxidoreductase</fullName>
    </submittedName>
</protein>
<feature type="domain" description="FAD-binding PCMH-type" evidence="5">
    <location>
        <begin position="6"/>
        <end position="184"/>
    </location>
</feature>
<evidence type="ECO:0000259" key="5">
    <source>
        <dbReference type="PROSITE" id="PS51387"/>
    </source>
</evidence>
<dbReference type="Pfam" id="PF02913">
    <property type="entry name" value="FAD-oxidase_C"/>
    <property type="match status" value="1"/>
</dbReference>
<sequence>MLAGDAEGLRPAFVASPASTAEASALLRVAAEHELAVLVRGGGSRLGWGVPPSRCDLMIDMAGMSAVVEHASGDLVARVQAGARMGDVATELARAGQEIALDVPAEATIGGVIGSGLAGPRRLRYGTPRDLLIGITIVRADGTVAKSGGKVVKNVAGYDLGKLFAGSAGTLGLISEAIFRLHPLPAARAYVTAEYVAVSVACDAVAAAANSTLVASAVELSRAEPGGPITVGVLIEGSAEGVAARSARLSDLLGTGSVQAEPPDWWPGAPAAGTGETLVQVSFWVSALGRVLDALNDAAALAGVSPLTAGSAGAGVLHIRIGASAEAGAAAGFVAALRALLAEERGAVTALAAPASVREALAERGGMYPALPALALMRSVKGQFDPGHRLAPGRFPDGV</sequence>
<dbReference type="GO" id="GO:0016491">
    <property type="term" value="F:oxidoreductase activity"/>
    <property type="evidence" value="ECO:0007669"/>
    <property type="project" value="UniProtKB-KW"/>
</dbReference>
<comment type="cofactor">
    <cofactor evidence="1">
        <name>FAD</name>
        <dbReference type="ChEBI" id="CHEBI:57692"/>
    </cofactor>
</comment>
<dbReference type="PANTHER" id="PTHR11748:SF103">
    <property type="entry name" value="GLYCOLATE OXIDASE SUBUNIT GLCE"/>
    <property type="match status" value="1"/>
</dbReference>
<evidence type="ECO:0000256" key="3">
    <source>
        <dbReference type="ARBA" id="ARBA00022827"/>
    </source>
</evidence>
<dbReference type="SUPFAM" id="SSF56176">
    <property type="entry name" value="FAD-binding/transporter-associated domain-like"/>
    <property type="match status" value="1"/>
</dbReference>
<dbReference type="InterPro" id="IPR006094">
    <property type="entry name" value="Oxid_FAD_bind_N"/>
</dbReference>
<dbReference type="InterPro" id="IPR004113">
    <property type="entry name" value="FAD-bd_oxidored_4_C"/>
</dbReference>
<evidence type="ECO:0000256" key="4">
    <source>
        <dbReference type="ARBA" id="ARBA00023002"/>
    </source>
</evidence>
<dbReference type="PROSITE" id="PS51387">
    <property type="entry name" value="FAD_PCMH"/>
    <property type="match status" value="1"/>
</dbReference>
<dbReference type="InterPro" id="IPR036318">
    <property type="entry name" value="FAD-bd_PCMH-like_sf"/>
</dbReference>
<dbReference type="GO" id="GO:0071949">
    <property type="term" value="F:FAD binding"/>
    <property type="evidence" value="ECO:0007669"/>
    <property type="project" value="InterPro"/>
</dbReference>
<dbReference type="Proteomes" id="UP000460272">
    <property type="component" value="Unassembled WGS sequence"/>
</dbReference>
<keyword evidence="2" id="KW-0285">Flavoprotein</keyword>
<accession>A0A6P2CA10</accession>
<proteinExistence type="predicted"/>
<dbReference type="OrthoDB" id="9811557at2"/>
<dbReference type="Gene3D" id="3.30.465.10">
    <property type="match status" value="1"/>
</dbReference>
<dbReference type="InterPro" id="IPR016164">
    <property type="entry name" value="FAD-linked_Oxase-like_C"/>
</dbReference>
<keyword evidence="7" id="KW-1185">Reference proteome</keyword>
<organism evidence="6 7">
    <name type="scientific">Trebonia kvetii</name>
    <dbReference type="NCBI Taxonomy" id="2480626"/>
    <lineage>
        <taxon>Bacteria</taxon>
        <taxon>Bacillati</taxon>
        <taxon>Actinomycetota</taxon>
        <taxon>Actinomycetes</taxon>
        <taxon>Streptosporangiales</taxon>
        <taxon>Treboniaceae</taxon>
        <taxon>Trebonia</taxon>
    </lineage>
</organism>
<dbReference type="InterPro" id="IPR016166">
    <property type="entry name" value="FAD-bd_PCMH"/>
</dbReference>
<evidence type="ECO:0000256" key="1">
    <source>
        <dbReference type="ARBA" id="ARBA00001974"/>
    </source>
</evidence>
<dbReference type="EMBL" id="RPFW01000001">
    <property type="protein sequence ID" value="TVZ07365.1"/>
    <property type="molecule type" value="Genomic_DNA"/>
</dbReference>
<dbReference type="Pfam" id="PF01565">
    <property type="entry name" value="FAD_binding_4"/>
    <property type="match status" value="1"/>
</dbReference>
<reference evidence="6 7" key="1">
    <citation type="submission" date="2018-11" db="EMBL/GenBank/DDBJ databases">
        <title>Trebonia kvetii gen.nov., sp.nov., a novel acidophilic actinobacterium, and proposal of the new actinobacterial family Treboniaceae fam. nov.</title>
        <authorList>
            <person name="Rapoport D."/>
            <person name="Sagova-Mareckova M."/>
            <person name="Sedlacek I."/>
            <person name="Provaznik J."/>
            <person name="Kralova S."/>
            <person name="Pavlinic D."/>
            <person name="Benes V."/>
            <person name="Kopecky J."/>
        </authorList>
    </citation>
    <scope>NUCLEOTIDE SEQUENCE [LARGE SCALE GENOMIC DNA]</scope>
    <source>
        <strain evidence="6 7">15Tr583</strain>
    </source>
</reference>
<dbReference type="PANTHER" id="PTHR11748">
    <property type="entry name" value="D-LACTATE DEHYDROGENASE"/>
    <property type="match status" value="1"/>
</dbReference>
<dbReference type="AlphaFoldDB" id="A0A6P2CA10"/>
<evidence type="ECO:0000313" key="7">
    <source>
        <dbReference type="Proteomes" id="UP000460272"/>
    </source>
</evidence>
<keyword evidence="3" id="KW-0274">FAD</keyword>
<evidence type="ECO:0000313" key="6">
    <source>
        <dbReference type="EMBL" id="TVZ07365.1"/>
    </source>
</evidence>